<dbReference type="RefSeq" id="WP_344666376.1">
    <property type="nucleotide sequence ID" value="NZ_BAAAQN010000016.1"/>
</dbReference>
<evidence type="ECO:0000256" key="5">
    <source>
        <dbReference type="ARBA" id="ARBA00022777"/>
    </source>
</evidence>
<dbReference type="InterPro" id="IPR011009">
    <property type="entry name" value="Kinase-like_dom_sf"/>
</dbReference>
<dbReference type="InterPro" id="IPR000719">
    <property type="entry name" value="Prot_kinase_dom"/>
</dbReference>
<evidence type="ECO:0000256" key="7">
    <source>
        <dbReference type="PROSITE-ProRule" id="PRU10141"/>
    </source>
</evidence>
<dbReference type="SMART" id="SM00220">
    <property type="entry name" value="S_TKc"/>
    <property type="match status" value="1"/>
</dbReference>
<feature type="compositionally biased region" description="Polar residues" evidence="8">
    <location>
        <begin position="323"/>
        <end position="337"/>
    </location>
</feature>
<feature type="compositionally biased region" description="Low complexity" evidence="8">
    <location>
        <begin position="338"/>
        <end position="365"/>
    </location>
</feature>
<dbReference type="Pfam" id="PF00069">
    <property type="entry name" value="Pkinase"/>
    <property type="match status" value="1"/>
</dbReference>
<dbReference type="Gene3D" id="3.30.200.20">
    <property type="entry name" value="Phosphorylase Kinase, domain 1"/>
    <property type="match status" value="1"/>
</dbReference>
<dbReference type="PANTHER" id="PTHR43289">
    <property type="entry name" value="MITOGEN-ACTIVATED PROTEIN KINASE KINASE KINASE 20-RELATED"/>
    <property type="match status" value="1"/>
</dbReference>
<dbReference type="PROSITE" id="PS50011">
    <property type="entry name" value="PROTEIN_KINASE_DOM"/>
    <property type="match status" value="1"/>
</dbReference>
<name>A0ABN2U5H7_9ACTN</name>
<keyword evidence="2" id="KW-0723">Serine/threonine-protein kinase</keyword>
<dbReference type="SUPFAM" id="SSF56112">
    <property type="entry name" value="Protein kinase-like (PK-like)"/>
    <property type="match status" value="1"/>
</dbReference>
<keyword evidence="6 7" id="KW-0067">ATP-binding</keyword>
<comment type="caution">
    <text evidence="10">The sequence shown here is derived from an EMBL/GenBank/DDBJ whole genome shotgun (WGS) entry which is preliminary data.</text>
</comment>
<evidence type="ECO:0000256" key="2">
    <source>
        <dbReference type="ARBA" id="ARBA00022527"/>
    </source>
</evidence>
<evidence type="ECO:0000313" key="10">
    <source>
        <dbReference type="EMBL" id="GAA2029891.1"/>
    </source>
</evidence>
<evidence type="ECO:0000313" key="11">
    <source>
        <dbReference type="Proteomes" id="UP001500751"/>
    </source>
</evidence>
<dbReference type="EC" id="2.7.11.1" evidence="1"/>
<protein>
    <recommendedName>
        <fullName evidence="1">non-specific serine/threonine protein kinase</fullName>
        <ecNumber evidence="1">2.7.11.1</ecNumber>
    </recommendedName>
</protein>
<feature type="domain" description="Protein kinase" evidence="9">
    <location>
        <begin position="6"/>
        <end position="263"/>
    </location>
</feature>
<dbReference type="CDD" id="cd14014">
    <property type="entry name" value="STKc_PknB_like"/>
    <property type="match status" value="1"/>
</dbReference>
<dbReference type="Proteomes" id="UP001500751">
    <property type="component" value="Unassembled WGS sequence"/>
</dbReference>
<dbReference type="Gene3D" id="1.10.510.10">
    <property type="entry name" value="Transferase(Phosphotransferase) domain 1"/>
    <property type="match status" value="1"/>
</dbReference>
<dbReference type="PROSITE" id="PS00107">
    <property type="entry name" value="PROTEIN_KINASE_ATP"/>
    <property type="match status" value="1"/>
</dbReference>
<reference evidence="11" key="1">
    <citation type="journal article" date="2019" name="Int. J. Syst. Evol. Microbiol.">
        <title>The Global Catalogue of Microorganisms (GCM) 10K type strain sequencing project: providing services to taxonomists for standard genome sequencing and annotation.</title>
        <authorList>
            <consortium name="The Broad Institute Genomics Platform"/>
            <consortium name="The Broad Institute Genome Sequencing Center for Infectious Disease"/>
            <person name="Wu L."/>
            <person name="Ma J."/>
        </authorList>
    </citation>
    <scope>NUCLEOTIDE SEQUENCE [LARGE SCALE GENOMIC DNA]</scope>
    <source>
        <strain evidence="11">JCM 16014</strain>
    </source>
</reference>
<dbReference type="PANTHER" id="PTHR43289:SF6">
    <property type="entry name" value="SERINE_THREONINE-PROTEIN KINASE NEKL-3"/>
    <property type="match status" value="1"/>
</dbReference>
<dbReference type="EMBL" id="BAAAQN010000016">
    <property type="protein sequence ID" value="GAA2029891.1"/>
    <property type="molecule type" value="Genomic_DNA"/>
</dbReference>
<accession>A0ABN2U5H7</accession>
<dbReference type="PROSITE" id="PS00108">
    <property type="entry name" value="PROTEIN_KINASE_ST"/>
    <property type="match status" value="1"/>
</dbReference>
<feature type="compositionally biased region" description="Pro residues" evidence="8">
    <location>
        <begin position="367"/>
        <end position="377"/>
    </location>
</feature>
<evidence type="ECO:0000256" key="8">
    <source>
        <dbReference type="SAM" id="MobiDB-lite"/>
    </source>
</evidence>
<sequence>MIAGRYQLIRALGRGGMGVVWLARDELLGREIAVKELALLPAIDGDEAADQVVRRAVREAQAAARLKHPGIVTVHDVVTHDGRPWIVMELINGRSLSDVLKQEGPLAAPRTAAIGLQVLGALETAHRHGIVHRDVKPANILLDGERAVLTDFGIAAIGGAAALTSSGMLVGSPQYMAPERILGRDAGPPGDLWSLGVTLYAMVTGRSPFQRDSVQATIAAVLGIDPDPLPTAGHLTTVISGLLCKDPDQRIGAEQAAALLAAVESASSTQTEPNPAPVVAPTVPPRPRKWLVPVLFAALLAAGATAWRFDRGAAAPPRAESFFSPQPSRSLAPTSPISVSVTPAGATVAPTPTAPNTPTASTITPVPFSPRPAPPGFTPMDNAREGFFLYIPKSWVGSSTSWANRTGDKPGPLISVEVSHRQLSSQSSILDDLTGREASTSSLFPNGQYQRVALSALTAPPWAHSAARWEYTTAPGHPGLVYSHILMRAYIGPDNEAYYLTAWVNAGTASDTSSAWSAAQPTLTTMLDSFQVLD</sequence>
<evidence type="ECO:0000256" key="4">
    <source>
        <dbReference type="ARBA" id="ARBA00022741"/>
    </source>
</evidence>
<evidence type="ECO:0000256" key="3">
    <source>
        <dbReference type="ARBA" id="ARBA00022679"/>
    </source>
</evidence>
<feature type="region of interest" description="Disordered" evidence="8">
    <location>
        <begin position="317"/>
        <end position="377"/>
    </location>
</feature>
<organism evidence="10 11">
    <name type="scientific">Catenulispora yoronensis</name>
    <dbReference type="NCBI Taxonomy" id="450799"/>
    <lineage>
        <taxon>Bacteria</taxon>
        <taxon>Bacillati</taxon>
        <taxon>Actinomycetota</taxon>
        <taxon>Actinomycetes</taxon>
        <taxon>Catenulisporales</taxon>
        <taxon>Catenulisporaceae</taxon>
        <taxon>Catenulispora</taxon>
    </lineage>
</organism>
<proteinExistence type="predicted"/>
<keyword evidence="11" id="KW-1185">Reference proteome</keyword>
<keyword evidence="5" id="KW-0418">Kinase</keyword>
<keyword evidence="4 7" id="KW-0547">Nucleotide-binding</keyword>
<evidence type="ECO:0000256" key="6">
    <source>
        <dbReference type="ARBA" id="ARBA00022840"/>
    </source>
</evidence>
<evidence type="ECO:0000259" key="9">
    <source>
        <dbReference type="PROSITE" id="PS50011"/>
    </source>
</evidence>
<dbReference type="InterPro" id="IPR017441">
    <property type="entry name" value="Protein_kinase_ATP_BS"/>
</dbReference>
<feature type="binding site" evidence="7">
    <location>
        <position position="35"/>
    </location>
    <ligand>
        <name>ATP</name>
        <dbReference type="ChEBI" id="CHEBI:30616"/>
    </ligand>
</feature>
<gene>
    <name evidence="10" type="ORF">GCM10009839_31850</name>
</gene>
<keyword evidence="3" id="KW-0808">Transferase</keyword>
<evidence type="ECO:0000256" key="1">
    <source>
        <dbReference type="ARBA" id="ARBA00012513"/>
    </source>
</evidence>
<dbReference type="InterPro" id="IPR008271">
    <property type="entry name" value="Ser/Thr_kinase_AS"/>
</dbReference>